<accession>A0A5K0YAM3</accession>
<proteinExistence type="predicted"/>
<gene>
    <name evidence="1" type="ORF">NYM_LOCUS8896</name>
</gene>
<dbReference type="EMBL" id="LR721777">
    <property type="protein sequence ID" value="VVV73643.1"/>
    <property type="molecule type" value="Genomic_DNA"/>
</dbReference>
<sequence length="60" mass="6594">MARNHVDPGSTVRVPYVGRPSLRPVKIPPVIPLSGLVVRLPEHPTPITDAAMDNQKDKRC</sequence>
<dbReference type="AlphaFoldDB" id="A0A5K0YAM3"/>
<protein>
    <submittedName>
        <fullName evidence="1">Uncharacterized protein</fullName>
    </submittedName>
</protein>
<evidence type="ECO:0000313" key="1">
    <source>
        <dbReference type="EMBL" id="VVV73643.1"/>
    </source>
</evidence>
<reference evidence="1" key="1">
    <citation type="submission" date="2019-09" db="EMBL/GenBank/DDBJ databases">
        <authorList>
            <person name="Zhang L."/>
        </authorList>
    </citation>
    <scope>NUCLEOTIDE SEQUENCE</scope>
</reference>
<organism evidence="1">
    <name type="scientific">Nymphaea colorata</name>
    <name type="common">pocket water lily</name>
    <dbReference type="NCBI Taxonomy" id="210225"/>
    <lineage>
        <taxon>Eukaryota</taxon>
        <taxon>Viridiplantae</taxon>
        <taxon>Streptophyta</taxon>
        <taxon>Embryophyta</taxon>
        <taxon>Tracheophyta</taxon>
        <taxon>Spermatophyta</taxon>
        <taxon>Magnoliopsida</taxon>
        <taxon>Nymphaeales</taxon>
        <taxon>Nymphaeaceae</taxon>
        <taxon>Nymphaea</taxon>
    </lineage>
</organism>
<name>A0A5K0YAM3_9MAGN</name>